<dbReference type="InterPro" id="IPR058240">
    <property type="entry name" value="rSAM_sf"/>
</dbReference>
<dbReference type="SFLD" id="SFLDG01066">
    <property type="entry name" value="organic_radical-activating_enz"/>
    <property type="match status" value="1"/>
</dbReference>
<evidence type="ECO:0000256" key="9">
    <source>
        <dbReference type="ARBA" id="ARBA00047365"/>
    </source>
</evidence>
<gene>
    <name evidence="12" type="primary">bssD_2</name>
    <name evidence="12" type="ORF">MAMMFC1_02760</name>
</gene>
<dbReference type="SUPFAM" id="SSF54862">
    <property type="entry name" value="4Fe-4S ferredoxins"/>
    <property type="match status" value="1"/>
</dbReference>
<comment type="catalytic activity">
    <reaction evidence="9">
        <text>glycyl-[protein] + reduced [flavodoxin] + S-adenosyl-L-methionine = glycin-2-yl radical-[protein] + semiquinone [flavodoxin] + 5'-deoxyadenosine + L-methionine + H(+)</text>
        <dbReference type="Rhea" id="RHEA:61976"/>
        <dbReference type="Rhea" id="RHEA-COMP:10622"/>
        <dbReference type="Rhea" id="RHEA-COMP:14480"/>
        <dbReference type="Rhea" id="RHEA-COMP:15993"/>
        <dbReference type="Rhea" id="RHEA-COMP:15994"/>
        <dbReference type="ChEBI" id="CHEBI:15378"/>
        <dbReference type="ChEBI" id="CHEBI:17319"/>
        <dbReference type="ChEBI" id="CHEBI:29947"/>
        <dbReference type="ChEBI" id="CHEBI:32722"/>
        <dbReference type="ChEBI" id="CHEBI:57618"/>
        <dbReference type="ChEBI" id="CHEBI:57844"/>
        <dbReference type="ChEBI" id="CHEBI:59789"/>
        <dbReference type="ChEBI" id="CHEBI:140311"/>
    </reaction>
</comment>
<dbReference type="Gene3D" id="3.80.30.10">
    <property type="entry name" value="pyruvate-formate lyase- activating enzyme"/>
    <property type="match status" value="1"/>
</dbReference>
<dbReference type="InterPro" id="IPR007197">
    <property type="entry name" value="rSAM"/>
</dbReference>
<evidence type="ECO:0000256" key="8">
    <source>
        <dbReference type="ARBA" id="ARBA00023014"/>
    </source>
</evidence>
<keyword evidence="8" id="KW-0411">Iron-sulfur</keyword>
<keyword evidence="4" id="KW-0949">S-adenosyl-L-methionine</keyword>
<dbReference type="EC" id="1.97.1.-" evidence="12"/>
<keyword evidence="5" id="KW-0479">Metal-binding</keyword>
<name>A0A348ALX7_9FIRM</name>
<dbReference type="RefSeq" id="WP_126309019.1">
    <property type="nucleotide sequence ID" value="NZ_AP018449.1"/>
</dbReference>
<evidence type="ECO:0000259" key="10">
    <source>
        <dbReference type="PROSITE" id="PS51379"/>
    </source>
</evidence>
<evidence type="ECO:0000256" key="4">
    <source>
        <dbReference type="ARBA" id="ARBA00022691"/>
    </source>
</evidence>
<evidence type="ECO:0000313" key="13">
    <source>
        <dbReference type="Proteomes" id="UP000276437"/>
    </source>
</evidence>
<comment type="similarity">
    <text evidence="2">Belongs to the organic radical-activating enzymes family.</text>
</comment>
<keyword evidence="6 12" id="KW-0560">Oxidoreductase</keyword>
<dbReference type="OrthoDB" id="9782387at2"/>
<feature type="domain" description="Radical SAM core" evidence="11">
    <location>
        <begin position="15"/>
        <end position="300"/>
    </location>
</feature>
<dbReference type="PANTHER" id="PTHR30352">
    <property type="entry name" value="PYRUVATE FORMATE-LYASE-ACTIVATING ENZYME"/>
    <property type="match status" value="1"/>
</dbReference>
<reference evidence="12 13" key="1">
    <citation type="journal article" date="2018" name="Int. J. Syst. Evol. Microbiol.">
        <title>Methylomusa anaerophila gen. nov., sp. nov., an anaerobic methanol-utilizing bacterium isolated from a microbial fuel cell.</title>
        <authorList>
            <person name="Amano N."/>
            <person name="Yamamuro A."/>
            <person name="Miyahara M."/>
            <person name="Kouzuma A."/>
            <person name="Abe T."/>
            <person name="Watanabe K."/>
        </authorList>
    </citation>
    <scope>NUCLEOTIDE SEQUENCE [LARGE SCALE GENOMIC DNA]</scope>
    <source>
        <strain evidence="12 13">MMFC1</strain>
    </source>
</reference>
<dbReference type="PANTHER" id="PTHR30352:SF4">
    <property type="entry name" value="PYRUVATE FORMATE-LYASE 2-ACTIVATING ENZYME"/>
    <property type="match status" value="1"/>
</dbReference>
<sequence length="300" mass="33764">MRKTLIFNIQKFCIHDGPGIRTTVFFKGCPLKCSWCHNPESQNSRQEMLYDKDKCSLCGQCARHCQVKAISITNGKILFDPHKCRLCKVCIDVCSNNAREIAGEEYSVAELMREIEKDRPFYEQSGGGVTLSGGEAMVQIDFVAELVATCRERGIAVAIDTCGQAPTENFLRIMEYVDIFLYDIKLLDPARHRDYTGQDNRLILDNLKVLSDQGANINLRLPLLAGVNDGPDHICRVIRLIQNFNISSINLLPYHDIGQGKYRKLARDYPAEGFDKPPAARVAEIKAAFEQENYQVKIGG</sequence>
<dbReference type="GO" id="GO:0043364">
    <property type="term" value="F:glycyl-radical enzyme activating activity"/>
    <property type="evidence" value="ECO:0007669"/>
    <property type="project" value="InterPro"/>
</dbReference>
<evidence type="ECO:0000313" key="12">
    <source>
        <dbReference type="EMBL" id="BBB92075.1"/>
    </source>
</evidence>
<feature type="domain" description="4Fe-4S ferredoxin-type" evidence="10">
    <location>
        <begin position="46"/>
        <end position="75"/>
    </location>
</feature>
<dbReference type="AlphaFoldDB" id="A0A348ALX7"/>
<evidence type="ECO:0000256" key="7">
    <source>
        <dbReference type="ARBA" id="ARBA00023004"/>
    </source>
</evidence>
<dbReference type="InterPro" id="IPR050014">
    <property type="entry name" value="T4HPD_activ_SAM"/>
</dbReference>
<dbReference type="Pfam" id="PF04055">
    <property type="entry name" value="Radical_SAM"/>
    <property type="match status" value="1"/>
</dbReference>
<dbReference type="SFLD" id="SFLDG01118">
    <property type="entry name" value="activating_enzymes__group_2"/>
    <property type="match status" value="1"/>
</dbReference>
<organism evidence="12 13">
    <name type="scientific">Methylomusa anaerophila</name>
    <dbReference type="NCBI Taxonomy" id="1930071"/>
    <lineage>
        <taxon>Bacteria</taxon>
        <taxon>Bacillati</taxon>
        <taxon>Bacillota</taxon>
        <taxon>Negativicutes</taxon>
        <taxon>Selenomonadales</taxon>
        <taxon>Sporomusaceae</taxon>
        <taxon>Methylomusa</taxon>
    </lineage>
</organism>
<dbReference type="InterPro" id="IPR001989">
    <property type="entry name" value="Radical_activat_CS"/>
</dbReference>
<dbReference type="GO" id="GO:0051539">
    <property type="term" value="F:4 iron, 4 sulfur cluster binding"/>
    <property type="evidence" value="ECO:0007669"/>
    <property type="project" value="UniProtKB-KW"/>
</dbReference>
<evidence type="ECO:0000256" key="6">
    <source>
        <dbReference type="ARBA" id="ARBA00023002"/>
    </source>
</evidence>
<dbReference type="SUPFAM" id="SSF102114">
    <property type="entry name" value="Radical SAM enzymes"/>
    <property type="match status" value="1"/>
</dbReference>
<evidence type="ECO:0000256" key="3">
    <source>
        <dbReference type="ARBA" id="ARBA00022485"/>
    </source>
</evidence>
<dbReference type="KEGG" id="mana:MAMMFC1_02760"/>
<dbReference type="EMBL" id="AP018449">
    <property type="protein sequence ID" value="BBB92075.1"/>
    <property type="molecule type" value="Genomic_DNA"/>
</dbReference>
<keyword evidence="13" id="KW-1185">Reference proteome</keyword>
<keyword evidence="7" id="KW-0408">Iron</keyword>
<keyword evidence="3" id="KW-0004">4Fe-4S</keyword>
<feature type="domain" description="4Fe-4S ferredoxin-type" evidence="10">
    <location>
        <begin position="76"/>
        <end position="104"/>
    </location>
</feature>
<dbReference type="Pfam" id="PF00037">
    <property type="entry name" value="Fer4"/>
    <property type="match status" value="1"/>
</dbReference>
<dbReference type="Proteomes" id="UP000276437">
    <property type="component" value="Chromosome"/>
</dbReference>
<dbReference type="PROSITE" id="PS51918">
    <property type="entry name" value="RADICAL_SAM"/>
    <property type="match status" value="1"/>
</dbReference>
<dbReference type="NCBIfam" id="NF043069">
    <property type="entry name" value="T4HPD_activ_SAM"/>
    <property type="match status" value="1"/>
</dbReference>
<protein>
    <submittedName>
        <fullName evidence="12">Benzylsuccinate synthase activating enzyme</fullName>
        <ecNumber evidence="12">1.97.1.-</ecNumber>
    </submittedName>
</protein>
<dbReference type="SFLD" id="SFLDS00029">
    <property type="entry name" value="Radical_SAM"/>
    <property type="match status" value="1"/>
</dbReference>
<evidence type="ECO:0000259" key="11">
    <source>
        <dbReference type="PROSITE" id="PS51918"/>
    </source>
</evidence>
<proteinExistence type="inferred from homology"/>
<dbReference type="Gene3D" id="3.30.70.20">
    <property type="match status" value="1"/>
</dbReference>
<accession>A0A348ALX7</accession>
<dbReference type="InterPro" id="IPR017896">
    <property type="entry name" value="4Fe4S_Fe-S-bd"/>
</dbReference>
<evidence type="ECO:0000256" key="2">
    <source>
        <dbReference type="ARBA" id="ARBA00009777"/>
    </source>
</evidence>
<dbReference type="InterPro" id="IPR040074">
    <property type="entry name" value="BssD/PflA/YjjW"/>
</dbReference>
<dbReference type="NCBIfam" id="TIGR02494">
    <property type="entry name" value="PFLE_PFLC"/>
    <property type="match status" value="1"/>
</dbReference>
<dbReference type="GO" id="GO:0046872">
    <property type="term" value="F:metal ion binding"/>
    <property type="evidence" value="ECO:0007669"/>
    <property type="project" value="UniProtKB-KW"/>
</dbReference>
<dbReference type="InterPro" id="IPR012839">
    <property type="entry name" value="Organic_radical_activase"/>
</dbReference>
<evidence type="ECO:0000256" key="1">
    <source>
        <dbReference type="ARBA" id="ARBA00001966"/>
    </source>
</evidence>
<comment type="cofactor">
    <cofactor evidence="1">
        <name>[4Fe-4S] cluster</name>
        <dbReference type="ChEBI" id="CHEBI:49883"/>
    </cofactor>
</comment>
<dbReference type="PROSITE" id="PS01087">
    <property type="entry name" value="RADICAL_ACTIVATING"/>
    <property type="match status" value="1"/>
</dbReference>
<dbReference type="PIRSF" id="PIRSF000371">
    <property type="entry name" value="PFL_act_enz"/>
    <property type="match status" value="1"/>
</dbReference>
<dbReference type="PROSITE" id="PS51379">
    <property type="entry name" value="4FE4S_FER_2"/>
    <property type="match status" value="2"/>
</dbReference>
<dbReference type="InterPro" id="IPR034457">
    <property type="entry name" value="Organic_radical-activating"/>
</dbReference>
<evidence type="ECO:0000256" key="5">
    <source>
        <dbReference type="ARBA" id="ARBA00022723"/>
    </source>
</evidence>